<dbReference type="Gene3D" id="3.30.70.980">
    <property type="match status" value="2"/>
</dbReference>
<dbReference type="GO" id="GO:0003677">
    <property type="term" value="F:DNA binding"/>
    <property type="evidence" value="ECO:0007669"/>
    <property type="project" value="UniProtKB-UniRule"/>
</dbReference>
<dbReference type="AlphaFoldDB" id="A0A2K9NU46"/>
<evidence type="ECO:0000256" key="1">
    <source>
        <dbReference type="ARBA" id="ARBA00008724"/>
    </source>
</evidence>
<name>A0A2K9NU46_BACTC</name>
<reference evidence="7 8" key="1">
    <citation type="submission" date="2018-01" db="EMBL/GenBank/DDBJ databases">
        <title>Complete genome sequence of Bacteriovorax stolpii DSM12778.</title>
        <authorList>
            <person name="Tang B."/>
            <person name="Chang J."/>
        </authorList>
    </citation>
    <scope>NUCLEOTIDE SEQUENCE [LARGE SCALE GENOMIC DNA]</scope>
    <source>
        <strain evidence="7 8">DSM 12778</strain>
    </source>
</reference>
<dbReference type="RefSeq" id="WP_102244331.1">
    <property type="nucleotide sequence ID" value="NZ_CP025704.1"/>
</dbReference>
<keyword evidence="2 6" id="KW-0963">Cytoplasm</keyword>
<evidence type="ECO:0000256" key="6">
    <source>
        <dbReference type="HAMAP-Rule" id="MF_00693"/>
    </source>
</evidence>
<protein>
    <recommendedName>
        <fullName evidence="6">Probable transcriptional regulatory protein C0V70_13195</fullName>
    </recommendedName>
</protein>
<dbReference type="GO" id="GO:0005829">
    <property type="term" value="C:cytosol"/>
    <property type="evidence" value="ECO:0007669"/>
    <property type="project" value="TreeGrafter"/>
</dbReference>
<dbReference type="Proteomes" id="UP000235584">
    <property type="component" value="Chromosome"/>
</dbReference>
<dbReference type="NCBIfam" id="TIGR01033">
    <property type="entry name" value="YebC/PmpR family DNA-binding transcriptional regulator"/>
    <property type="match status" value="1"/>
</dbReference>
<evidence type="ECO:0000256" key="5">
    <source>
        <dbReference type="ARBA" id="ARBA00023163"/>
    </source>
</evidence>
<proteinExistence type="inferred from homology"/>
<dbReference type="OrthoDB" id="5291604at2"/>
<comment type="subcellular location">
    <subcellularLocation>
        <location evidence="6">Cytoplasm</location>
    </subcellularLocation>
</comment>
<dbReference type="PANTHER" id="PTHR12532">
    <property type="entry name" value="TRANSLATIONAL ACTIVATOR OF CYTOCHROME C OXIDASE 1"/>
    <property type="match status" value="1"/>
</dbReference>
<sequence length="243" mass="27264">MGRKWNNIKEKKGDQDKQRSLIYTKSLREVTKAVKQGGEEVESNFMLRIALEKCRKYNVPKDNIDRAIKKGLGNDDEGYEDIAYEGYGPNGVAIFVEASTNNGTRTVANVRNFFNKCGGSLGTTGCLQFVFERKSVFEIPQGKLVEDDFTMDMIDAGAEDVVLEDGFYTVTGPMESFGAIQTKLDELKVTADEAGLERVPLTFKEIDKETFKTVMKLVDLLEGDDDVTKVYHNVKYDDSFADL</sequence>
<evidence type="ECO:0000313" key="7">
    <source>
        <dbReference type="EMBL" id="AUN99040.1"/>
    </source>
</evidence>
<gene>
    <name evidence="7" type="ORF">C0V70_13195</name>
</gene>
<keyword evidence="4 6" id="KW-0238">DNA-binding</keyword>
<dbReference type="InterPro" id="IPR048300">
    <property type="entry name" value="TACO1_YebC-like_2nd/3rd_dom"/>
</dbReference>
<evidence type="ECO:0000256" key="3">
    <source>
        <dbReference type="ARBA" id="ARBA00023015"/>
    </source>
</evidence>
<accession>A0A2K9NU46</accession>
<dbReference type="KEGG" id="bsto:C0V70_13195"/>
<evidence type="ECO:0000256" key="2">
    <source>
        <dbReference type="ARBA" id="ARBA00022490"/>
    </source>
</evidence>
<keyword evidence="8" id="KW-1185">Reference proteome</keyword>
<dbReference type="InterPro" id="IPR017856">
    <property type="entry name" value="Integrase-like_N"/>
</dbReference>
<comment type="similarity">
    <text evidence="1 6">Belongs to the TACO1 family.</text>
</comment>
<keyword evidence="3 6" id="KW-0805">Transcription regulation</keyword>
<dbReference type="InterPro" id="IPR002876">
    <property type="entry name" value="Transcrip_reg_TACO1-like"/>
</dbReference>
<evidence type="ECO:0000313" key="8">
    <source>
        <dbReference type="Proteomes" id="UP000235584"/>
    </source>
</evidence>
<dbReference type="NCBIfam" id="NF009044">
    <property type="entry name" value="PRK12378.1"/>
    <property type="match status" value="1"/>
</dbReference>
<dbReference type="InterPro" id="IPR026564">
    <property type="entry name" value="Transcrip_reg_TACO1-like_dom3"/>
</dbReference>
<keyword evidence="5 6" id="KW-0804">Transcription</keyword>
<dbReference type="Pfam" id="PF01709">
    <property type="entry name" value="Transcrip_reg"/>
    <property type="match status" value="1"/>
</dbReference>
<dbReference type="PANTHER" id="PTHR12532:SF6">
    <property type="entry name" value="TRANSCRIPTIONAL REGULATORY PROTEIN YEBC-RELATED"/>
    <property type="match status" value="1"/>
</dbReference>
<dbReference type="GO" id="GO:0006355">
    <property type="term" value="P:regulation of DNA-templated transcription"/>
    <property type="evidence" value="ECO:0007669"/>
    <property type="project" value="UniProtKB-UniRule"/>
</dbReference>
<organism evidence="7 8">
    <name type="scientific">Bacteriovorax stolpii</name>
    <name type="common">Bdellovibrio stolpii</name>
    <dbReference type="NCBI Taxonomy" id="960"/>
    <lineage>
        <taxon>Bacteria</taxon>
        <taxon>Pseudomonadati</taxon>
        <taxon>Bdellovibrionota</taxon>
        <taxon>Bacteriovoracia</taxon>
        <taxon>Bacteriovoracales</taxon>
        <taxon>Bacteriovoracaceae</taxon>
        <taxon>Bacteriovorax</taxon>
    </lineage>
</organism>
<dbReference type="InterPro" id="IPR029072">
    <property type="entry name" value="YebC-like"/>
</dbReference>
<dbReference type="HAMAP" id="MF_00693">
    <property type="entry name" value="Transcrip_reg_TACO1"/>
    <property type="match status" value="1"/>
</dbReference>
<dbReference type="Gene3D" id="1.10.10.200">
    <property type="match status" value="1"/>
</dbReference>
<dbReference type="Pfam" id="PF20772">
    <property type="entry name" value="TACO1_YebC_N"/>
    <property type="match status" value="1"/>
</dbReference>
<dbReference type="EMBL" id="CP025704">
    <property type="protein sequence ID" value="AUN99040.1"/>
    <property type="molecule type" value="Genomic_DNA"/>
</dbReference>
<evidence type="ECO:0000256" key="4">
    <source>
        <dbReference type="ARBA" id="ARBA00023125"/>
    </source>
</evidence>
<dbReference type="SUPFAM" id="SSF75625">
    <property type="entry name" value="YebC-like"/>
    <property type="match status" value="1"/>
</dbReference>
<dbReference type="InterPro" id="IPR049083">
    <property type="entry name" value="TACO1_YebC_N"/>
</dbReference>
<dbReference type="NCBIfam" id="NF001030">
    <property type="entry name" value="PRK00110.1"/>
    <property type="match status" value="1"/>
</dbReference>